<organism evidence="2 3">
    <name type="scientific">Crateriforma conspicua</name>
    <dbReference type="NCBI Taxonomy" id="2527996"/>
    <lineage>
        <taxon>Bacteria</taxon>
        <taxon>Pseudomonadati</taxon>
        <taxon>Planctomycetota</taxon>
        <taxon>Planctomycetia</taxon>
        <taxon>Planctomycetales</taxon>
        <taxon>Planctomycetaceae</taxon>
        <taxon>Crateriforma</taxon>
    </lineage>
</organism>
<keyword evidence="1" id="KW-1133">Transmembrane helix</keyword>
<accession>A0A5C6FGX4</accession>
<dbReference type="EMBL" id="SJPZ01000003">
    <property type="protein sequence ID" value="TWU60981.1"/>
    <property type="molecule type" value="Genomic_DNA"/>
</dbReference>
<comment type="caution">
    <text evidence="2">The sequence shown here is derived from an EMBL/GenBank/DDBJ whole genome shotgun (WGS) entry which is preliminary data.</text>
</comment>
<proteinExistence type="predicted"/>
<sequence length="270" mass="30380">MVTVKNRNEIAKLPRVVVDFSDQPSALDLERARETIYHRIRDSARGVVVDCTAIGETTVDVVACLNMTKLYAESEGKRFLLYGIQPAFDRLLRQHEDTFSFQVFGQRPRSEVAASKKKRKKTWLSDAARGRLLRIGLPILILFPVVAAVEYFYVIKGDAADAFVVRKSFEIGDAFLVRGVVMEQTDQQTRSVDTATVFVRQTDTQGLNELTWTTQVQADGTFEIALPVRQTLNQMSVDVTIVDGDRAQTTSHQIANGRPIRVSWIIDSTR</sequence>
<name>A0A5C6FGX4_9PLAN</name>
<reference evidence="2 3" key="1">
    <citation type="submission" date="2019-02" db="EMBL/GenBank/DDBJ databases">
        <title>Deep-cultivation of Planctomycetes and their phenomic and genomic characterization uncovers novel biology.</title>
        <authorList>
            <person name="Wiegand S."/>
            <person name="Jogler M."/>
            <person name="Boedeker C."/>
            <person name="Pinto D."/>
            <person name="Vollmers J."/>
            <person name="Rivas-Marin E."/>
            <person name="Kohn T."/>
            <person name="Peeters S.H."/>
            <person name="Heuer A."/>
            <person name="Rast P."/>
            <person name="Oberbeckmann S."/>
            <person name="Bunk B."/>
            <person name="Jeske O."/>
            <person name="Meyerdierks A."/>
            <person name="Storesund J.E."/>
            <person name="Kallscheuer N."/>
            <person name="Luecker S."/>
            <person name="Lage O.M."/>
            <person name="Pohl T."/>
            <person name="Merkel B.J."/>
            <person name="Hornburger P."/>
            <person name="Mueller R.-W."/>
            <person name="Bruemmer F."/>
            <person name="Labrenz M."/>
            <person name="Spormann A.M."/>
            <person name="Op Den Camp H."/>
            <person name="Overmann J."/>
            <person name="Amann R."/>
            <person name="Jetten M.S.M."/>
            <person name="Mascher T."/>
            <person name="Medema M.H."/>
            <person name="Devos D.P."/>
            <person name="Kaster A.-K."/>
            <person name="Ovreas L."/>
            <person name="Rohde M."/>
            <person name="Galperin M.Y."/>
            <person name="Jogler C."/>
        </authorList>
    </citation>
    <scope>NUCLEOTIDE SEQUENCE [LARGE SCALE GENOMIC DNA]</scope>
    <source>
        <strain evidence="2 3">V7</strain>
    </source>
</reference>
<evidence type="ECO:0000256" key="1">
    <source>
        <dbReference type="SAM" id="Phobius"/>
    </source>
</evidence>
<keyword evidence="1" id="KW-0812">Transmembrane</keyword>
<protein>
    <recommendedName>
        <fullName evidence="4">STAS domain-containing protein</fullName>
    </recommendedName>
</protein>
<dbReference type="RefSeq" id="WP_146416329.1">
    <property type="nucleotide sequence ID" value="NZ_SJPZ01000003.1"/>
</dbReference>
<dbReference type="Proteomes" id="UP000316476">
    <property type="component" value="Unassembled WGS sequence"/>
</dbReference>
<evidence type="ECO:0000313" key="2">
    <source>
        <dbReference type="EMBL" id="TWU60981.1"/>
    </source>
</evidence>
<gene>
    <name evidence="2" type="ORF">V7x_52920</name>
</gene>
<evidence type="ECO:0008006" key="4">
    <source>
        <dbReference type="Google" id="ProtNLM"/>
    </source>
</evidence>
<dbReference type="AlphaFoldDB" id="A0A5C6FGX4"/>
<evidence type="ECO:0000313" key="3">
    <source>
        <dbReference type="Proteomes" id="UP000316476"/>
    </source>
</evidence>
<feature type="transmembrane region" description="Helical" evidence="1">
    <location>
        <begin position="132"/>
        <end position="154"/>
    </location>
</feature>
<dbReference type="OrthoDB" id="9887044at2"/>
<keyword evidence="1" id="KW-0472">Membrane</keyword>